<dbReference type="EMBL" id="FLRC01000003">
    <property type="protein sequence ID" value="SBT23837.1"/>
    <property type="molecule type" value="Genomic_DNA"/>
</dbReference>
<reference evidence="2 3" key="2">
    <citation type="submission" date="2017-08" db="EMBL/GenBank/DDBJ databases">
        <authorList>
            <person name="de Groot N.N."/>
        </authorList>
    </citation>
    <scope>NUCLEOTIDE SEQUENCE [LARGE SCALE GENOMIC DNA]</scope>
    <source>
        <strain evidence="2">Orrdi1</strain>
    </source>
</reference>
<keyword evidence="3" id="KW-1185">Reference proteome</keyword>
<dbReference type="InterPro" id="IPR045179">
    <property type="entry name" value="YgfZ/GcvT"/>
</dbReference>
<dbReference type="SUPFAM" id="SSF103025">
    <property type="entry name" value="Folate-binding domain"/>
    <property type="match status" value="1"/>
</dbReference>
<dbReference type="RefSeq" id="WP_067749400.1">
    <property type="nucleotide sequence ID" value="NZ_LT907988.1"/>
</dbReference>
<evidence type="ECO:0000313" key="2">
    <source>
        <dbReference type="EMBL" id="SOE49647.1"/>
    </source>
</evidence>
<dbReference type="PANTHER" id="PTHR22602:SF0">
    <property type="entry name" value="TRANSFERASE CAF17, MITOCHONDRIAL-RELATED"/>
    <property type="match status" value="1"/>
</dbReference>
<dbReference type="NCBIfam" id="TIGR03317">
    <property type="entry name" value="ygfZ_signature"/>
    <property type="match status" value="1"/>
</dbReference>
<dbReference type="OrthoDB" id="9796287at2"/>
<dbReference type="AlphaFoldDB" id="A0A1C3JXG2"/>
<dbReference type="KEGG" id="odi:ODI_R2225"/>
<sequence length="335" mass="34911">MTLNTPFPAPTAAQREGAPNVYALDSDYAVLQAVGADALTFLQGQLTNDVAGLPADAARFGGYCTAKGRLLATMAYWRADTEEVPGVRLLVRRDLAEALVKRLGMFVLRAKVKLSLTELRVFGVEAPQTTALTEVAEAAGAQLPAQAWQRADLDSGTWIAAPAAAGASPRWWWIAALDQLAGNAAALAASAAADAQAWKAADIAAGLPWIQASTQDVFIPQTVNLELVGGVSFTKGCYPGQEVVARSHYRGTVKRRMAYGVLAETPPAPAAAGVDVFDGEREDEPSGRIVDVAGAAVLFETPLAALETGHAPRVGAPDGPAITVTALPYAIVPQG</sequence>
<protein>
    <submittedName>
        <fullName evidence="1">Folate-dependent protein for Fe/S cluster synthesis/repair in oxidative stress</fullName>
    </submittedName>
</protein>
<dbReference type="InterPro" id="IPR017703">
    <property type="entry name" value="YgfZ/GCV_T_CS"/>
</dbReference>
<dbReference type="STRING" id="1851544.ODI_01219"/>
<organism evidence="1 3">
    <name type="scientific">Orrella dioscoreae</name>
    <dbReference type="NCBI Taxonomy" id="1851544"/>
    <lineage>
        <taxon>Bacteria</taxon>
        <taxon>Pseudomonadati</taxon>
        <taxon>Pseudomonadota</taxon>
        <taxon>Betaproteobacteria</taxon>
        <taxon>Burkholderiales</taxon>
        <taxon>Alcaligenaceae</taxon>
        <taxon>Orrella</taxon>
    </lineage>
</organism>
<gene>
    <name evidence="1" type="ORF">ODI_01219</name>
    <name evidence="2" type="ORF">ODI_R2225</name>
</gene>
<dbReference type="PANTHER" id="PTHR22602">
    <property type="entry name" value="TRANSFERASE CAF17, MITOCHONDRIAL-RELATED"/>
    <property type="match status" value="1"/>
</dbReference>
<accession>A0A1C3JXG2</accession>
<evidence type="ECO:0000313" key="3">
    <source>
        <dbReference type="Proteomes" id="UP000078558"/>
    </source>
</evidence>
<reference evidence="1 3" key="1">
    <citation type="submission" date="2016-06" db="EMBL/GenBank/DDBJ databases">
        <authorList>
            <person name="Kjaerup R.B."/>
            <person name="Dalgaard T.S."/>
            <person name="Juul-Madsen H.R."/>
        </authorList>
    </citation>
    <scope>NUCLEOTIDE SEQUENCE [LARGE SCALE GENOMIC DNA]</scope>
    <source>
        <strain evidence="1">Orrdi1</strain>
    </source>
</reference>
<dbReference type="Gene3D" id="3.30.70.1630">
    <property type="match status" value="1"/>
</dbReference>
<evidence type="ECO:0000313" key="1">
    <source>
        <dbReference type="EMBL" id="SBT23837.1"/>
    </source>
</evidence>
<dbReference type="GO" id="GO:0016226">
    <property type="term" value="P:iron-sulfur cluster assembly"/>
    <property type="evidence" value="ECO:0007669"/>
    <property type="project" value="TreeGrafter"/>
</dbReference>
<dbReference type="Gene3D" id="2.40.30.160">
    <property type="match status" value="1"/>
</dbReference>
<dbReference type="Gene3D" id="3.30.70.1400">
    <property type="entry name" value="Aminomethyltransferase beta-barrel domains"/>
    <property type="match status" value="1"/>
</dbReference>
<name>A0A1C3JXG2_9BURK</name>
<proteinExistence type="predicted"/>
<dbReference type="EMBL" id="LT907988">
    <property type="protein sequence ID" value="SOE49647.1"/>
    <property type="molecule type" value="Genomic_DNA"/>
</dbReference>
<dbReference type="Proteomes" id="UP000078558">
    <property type="component" value="Chromosome I"/>
</dbReference>